<dbReference type="EC" id="3.6.4.13" evidence="2"/>
<feature type="region of interest" description="Disordered" evidence="16">
    <location>
        <begin position="452"/>
        <end position="478"/>
    </location>
</feature>
<dbReference type="GO" id="GO:0003723">
    <property type="term" value="F:RNA binding"/>
    <property type="evidence" value="ECO:0007669"/>
    <property type="project" value="UniProtKB-KW"/>
</dbReference>
<keyword evidence="6 15" id="KW-0067">ATP-binding</keyword>
<dbReference type="EMBL" id="JAHKSW010000010">
    <property type="protein sequence ID" value="KAG7327837.1"/>
    <property type="molecule type" value="Genomic_DNA"/>
</dbReference>
<evidence type="ECO:0000256" key="6">
    <source>
        <dbReference type="ARBA" id="ARBA00022840"/>
    </source>
</evidence>
<feature type="domain" description="DEAD-box RNA helicase Q" evidence="19">
    <location>
        <begin position="2"/>
        <end position="30"/>
    </location>
</feature>
<evidence type="ECO:0000259" key="17">
    <source>
        <dbReference type="PROSITE" id="PS51192"/>
    </source>
</evidence>
<reference evidence="20 21" key="1">
    <citation type="submission" date="2021-06" db="EMBL/GenBank/DDBJ databases">
        <title>Chromosome-level genome assembly of the red-tail catfish (Hemibagrus wyckioides).</title>
        <authorList>
            <person name="Shao F."/>
        </authorList>
    </citation>
    <scope>NUCLEOTIDE SEQUENCE [LARGE SCALE GENOMIC DNA]</scope>
    <source>
        <strain evidence="20">EC202008001</strain>
        <tissue evidence="20">Blood</tissue>
    </source>
</reference>
<evidence type="ECO:0000256" key="8">
    <source>
        <dbReference type="ARBA" id="ARBA00023242"/>
    </source>
</evidence>
<evidence type="ECO:0000256" key="1">
    <source>
        <dbReference type="ARBA" id="ARBA00004604"/>
    </source>
</evidence>
<evidence type="ECO:0000256" key="13">
    <source>
        <dbReference type="ARBA" id="ARBA00075435"/>
    </source>
</evidence>
<organism evidence="20 21">
    <name type="scientific">Hemibagrus wyckioides</name>
    <dbReference type="NCBI Taxonomy" id="337641"/>
    <lineage>
        <taxon>Eukaryota</taxon>
        <taxon>Metazoa</taxon>
        <taxon>Chordata</taxon>
        <taxon>Craniata</taxon>
        <taxon>Vertebrata</taxon>
        <taxon>Euteleostomi</taxon>
        <taxon>Actinopterygii</taxon>
        <taxon>Neopterygii</taxon>
        <taxon>Teleostei</taxon>
        <taxon>Ostariophysi</taxon>
        <taxon>Siluriformes</taxon>
        <taxon>Bagridae</taxon>
        <taxon>Hemibagrus</taxon>
    </lineage>
</organism>
<accession>A0A9D3NT48</accession>
<dbReference type="InterPro" id="IPR001650">
    <property type="entry name" value="Helicase_C-like"/>
</dbReference>
<dbReference type="Gene3D" id="3.40.50.300">
    <property type="entry name" value="P-loop containing nucleotide triphosphate hydrolases"/>
    <property type="match status" value="2"/>
</dbReference>
<dbReference type="InterPro" id="IPR000629">
    <property type="entry name" value="RNA-helicase_DEAD-box_CS"/>
</dbReference>
<comment type="subcellular location">
    <subcellularLocation>
        <location evidence="1">Nucleus</location>
        <location evidence="1">Nucleolus</location>
    </subcellularLocation>
</comment>
<keyword evidence="8" id="KW-0539">Nucleus</keyword>
<dbReference type="PANTHER" id="PTHR47959:SF25">
    <property type="entry name" value="RNA HELICASE"/>
    <property type="match status" value="1"/>
</dbReference>
<dbReference type="PROSITE" id="PS00039">
    <property type="entry name" value="DEAD_ATP_HELICASE"/>
    <property type="match status" value="1"/>
</dbReference>
<evidence type="ECO:0000256" key="11">
    <source>
        <dbReference type="ARBA" id="ARBA00054358"/>
    </source>
</evidence>
<gene>
    <name evidence="20" type="ORF">KOW79_009443</name>
</gene>
<dbReference type="PROSITE" id="PS51195">
    <property type="entry name" value="Q_MOTIF"/>
    <property type="match status" value="1"/>
</dbReference>
<dbReference type="GO" id="GO:0005829">
    <property type="term" value="C:cytosol"/>
    <property type="evidence" value="ECO:0007669"/>
    <property type="project" value="TreeGrafter"/>
</dbReference>
<dbReference type="SMART" id="SM00490">
    <property type="entry name" value="HELICc"/>
    <property type="match status" value="1"/>
</dbReference>
<dbReference type="AlphaFoldDB" id="A0A9D3NT48"/>
<sequence length="478" mass="54513">MATFESLGLSEWLVNQCKQMGITRPTPVQEHCMPAILEGRDCMGCAKTGSGKTAAFVLPVLQKLSEDPYGIFCLVLTPTRELAYQIAEQFKALGKPLGLKDCIVVGGMDMVTQGLELSRKPHVVVATPGRLADHIRSSDTFDMKRLRFLILDEADRLLEQGCTDFTKDLEIILNVVPAKRQTLLFSATLTDTLQELKSIAMNKPFFWEHKSEVRTVEELDQRYILTPEKVKDAYLVNLIQKFQDEHEDWSIMIFTNTCKNCQILTMMLREFKFPAIALHSMMKQRQRFANLAKFKSNVFKILIATDVAARGLDIPTVQVVINHNTPGLPKIYIHRVGRTARAGRNGVSITLVTQYDIHLVSAIEEQIQAKLKEYPVQEKEVLKILTQVNVTRRQCEIKLEATDFDEKKEINKKKQMILEGKDPDLEEKRKNELAKIKREKKKFKGRIQEAIQKKKKGKMLMKRTNRKKVPSQTAPGSS</sequence>
<dbReference type="GO" id="GO:0005654">
    <property type="term" value="C:nucleoplasm"/>
    <property type="evidence" value="ECO:0007669"/>
    <property type="project" value="UniProtKB-ARBA"/>
</dbReference>
<dbReference type="GO" id="GO:0016787">
    <property type="term" value="F:hydrolase activity"/>
    <property type="evidence" value="ECO:0007669"/>
    <property type="project" value="UniProtKB-KW"/>
</dbReference>
<keyword evidence="4 15" id="KW-0378">Hydrolase</keyword>
<evidence type="ECO:0000256" key="4">
    <source>
        <dbReference type="ARBA" id="ARBA00022801"/>
    </source>
</evidence>
<dbReference type="CDD" id="cd18787">
    <property type="entry name" value="SF2_C_DEAD"/>
    <property type="match status" value="1"/>
</dbReference>
<feature type="domain" description="Helicase C-terminal" evidence="18">
    <location>
        <begin position="234"/>
        <end position="382"/>
    </location>
</feature>
<evidence type="ECO:0000256" key="10">
    <source>
        <dbReference type="ARBA" id="ARBA00047984"/>
    </source>
</evidence>
<dbReference type="FunFam" id="3.40.50.300:FF:000892">
    <property type="entry name" value="probable ATP-dependent RNA helicase DDX49"/>
    <property type="match status" value="1"/>
</dbReference>
<keyword evidence="21" id="KW-1185">Reference proteome</keyword>
<comment type="function">
    <text evidence="11">ATP-dependent RNA helicase that plays a role in various aspects of RNA metabolism including the regulation of mRNA export and the levels of pre-ribosomal RNA. Regulates the stability and synthesis of pre-ribosomal RNA and thereby regulates cell proliferation. Also possesses antiviral activity by recognizing gammaherpesvirus transcripts in the context of lytic reactivation.</text>
</comment>
<name>A0A9D3NT48_9TELE</name>
<evidence type="ECO:0000256" key="12">
    <source>
        <dbReference type="ARBA" id="ARBA00072889"/>
    </source>
</evidence>
<evidence type="ECO:0000256" key="16">
    <source>
        <dbReference type="SAM" id="MobiDB-lite"/>
    </source>
</evidence>
<evidence type="ECO:0000256" key="5">
    <source>
        <dbReference type="ARBA" id="ARBA00022806"/>
    </source>
</evidence>
<dbReference type="SUPFAM" id="SSF52540">
    <property type="entry name" value="P-loop containing nucleoside triphosphate hydrolases"/>
    <property type="match status" value="1"/>
</dbReference>
<dbReference type="PROSITE" id="PS51192">
    <property type="entry name" value="HELICASE_ATP_BIND_1"/>
    <property type="match status" value="1"/>
</dbReference>
<dbReference type="GO" id="GO:0003724">
    <property type="term" value="F:RNA helicase activity"/>
    <property type="evidence" value="ECO:0007669"/>
    <property type="project" value="UniProtKB-EC"/>
</dbReference>
<evidence type="ECO:0000256" key="3">
    <source>
        <dbReference type="ARBA" id="ARBA00022741"/>
    </source>
</evidence>
<dbReference type="InterPro" id="IPR014014">
    <property type="entry name" value="RNA_helicase_DEAD_Q_motif"/>
</dbReference>
<dbReference type="PROSITE" id="PS51194">
    <property type="entry name" value="HELICASE_CTER"/>
    <property type="match status" value="1"/>
</dbReference>
<comment type="caution">
    <text evidence="20">The sequence shown here is derived from an EMBL/GenBank/DDBJ whole genome shotgun (WGS) entry which is preliminary data.</text>
</comment>
<dbReference type="InterPro" id="IPR014001">
    <property type="entry name" value="Helicase_ATP-bd"/>
</dbReference>
<protein>
    <recommendedName>
        <fullName evidence="12">Probable ATP-dependent RNA helicase DDX49</fullName>
        <ecNumber evidence="2">3.6.4.13</ecNumber>
    </recommendedName>
    <alternativeName>
        <fullName evidence="13">DEAD box protein 49</fullName>
    </alternativeName>
</protein>
<dbReference type="InterPro" id="IPR050079">
    <property type="entry name" value="DEAD_box_RNA_helicase"/>
</dbReference>
<evidence type="ECO:0000256" key="2">
    <source>
        <dbReference type="ARBA" id="ARBA00012552"/>
    </source>
</evidence>
<feature type="domain" description="Helicase ATP-binding" evidence="17">
    <location>
        <begin position="33"/>
        <end position="207"/>
    </location>
</feature>
<evidence type="ECO:0000256" key="9">
    <source>
        <dbReference type="ARBA" id="ARBA00038380"/>
    </source>
</evidence>
<evidence type="ECO:0000313" key="21">
    <source>
        <dbReference type="Proteomes" id="UP000824219"/>
    </source>
</evidence>
<dbReference type="GO" id="GO:0005730">
    <property type="term" value="C:nucleolus"/>
    <property type="evidence" value="ECO:0007669"/>
    <property type="project" value="UniProtKB-SubCell"/>
</dbReference>
<keyword evidence="5 15" id="KW-0347">Helicase</keyword>
<keyword evidence="3 15" id="KW-0547">Nucleotide-binding</keyword>
<dbReference type="Pfam" id="PF00271">
    <property type="entry name" value="Helicase_C"/>
    <property type="match status" value="1"/>
</dbReference>
<evidence type="ECO:0000259" key="19">
    <source>
        <dbReference type="PROSITE" id="PS51195"/>
    </source>
</evidence>
<comment type="similarity">
    <text evidence="9">Belongs to the DEAD box helicase family. DDX49/DBP8 subfamily.</text>
</comment>
<comment type="catalytic activity">
    <reaction evidence="10">
        <text>ATP + H2O = ADP + phosphate + H(+)</text>
        <dbReference type="Rhea" id="RHEA:13065"/>
        <dbReference type="ChEBI" id="CHEBI:15377"/>
        <dbReference type="ChEBI" id="CHEBI:15378"/>
        <dbReference type="ChEBI" id="CHEBI:30616"/>
        <dbReference type="ChEBI" id="CHEBI:43474"/>
        <dbReference type="ChEBI" id="CHEBI:456216"/>
        <dbReference type="EC" id="3.6.4.13"/>
    </reaction>
</comment>
<evidence type="ECO:0000256" key="14">
    <source>
        <dbReference type="PROSITE-ProRule" id="PRU00552"/>
    </source>
</evidence>
<dbReference type="InterPro" id="IPR027417">
    <property type="entry name" value="P-loop_NTPase"/>
</dbReference>
<evidence type="ECO:0000313" key="20">
    <source>
        <dbReference type="EMBL" id="KAG7327837.1"/>
    </source>
</evidence>
<dbReference type="InterPro" id="IPR011545">
    <property type="entry name" value="DEAD/DEAH_box_helicase_dom"/>
</dbReference>
<evidence type="ECO:0000259" key="18">
    <source>
        <dbReference type="PROSITE" id="PS51194"/>
    </source>
</evidence>
<dbReference type="OrthoDB" id="10261904at2759"/>
<dbReference type="PANTHER" id="PTHR47959">
    <property type="entry name" value="ATP-DEPENDENT RNA HELICASE RHLE-RELATED"/>
    <property type="match status" value="1"/>
</dbReference>
<feature type="short sequence motif" description="Q motif" evidence="14">
    <location>
        <begin position="2"/>
        <end position="30"/>
    </location>
</feature>
<feature type="compositionally biased region" description="Basic residues" evidence="16">
    <location>
        <begin position="453"/>
        <end position="469"/>
    </location>
</feature>
<evidence type="ECO:0000256" key="7">
    <source>
        <dbReference type="ARBA" id="ARBA00022884"/>
    </source>
</evidence>
<keyword evidence="7" id="KW-0694">RNA-binding</keyword>
<dbReference type="SMART" id="SM00487">
    <property type="entry name" value="DEXDc"/>
    <property type="match status" value="1"/>
</dbReference>
<dbReference type="GO" id="GO:0005524">
    <property type="term" value="F:ATP binding"/>
    <property type="evidence" value="ECO:0007669"/>
    <property type="project" value="UniProtKB-KW"/>
</dbReference>
<dbReference type="Pfam" id="PF00270">
    <property type="entry name" value="DEAD"/>
    <property type="match status" value="1"/>
</dbReference>
<evidence type="ECO:0000256" key="15">
    <source>
        <dbReference type="RuleBase" id="RU000492"/>
    </source>
</evidence>
<dbReference type="FunFam" id="3.40.50.300:FF:000993">
    <property type="entry name" value="probable ATP-dependent RNA helicase DDX49"/>
    <property type="match status" value="1"/>
</dbReference>
<dbReference type="Proteomes" id="UP000824219">
    <property type="component" value="Linkage Group LG10"/>
</dbReference>
<proteinExistence type="inferred from homology"/>
<dbReference type="CDD" id="cd17955">
    <property type="entry name" value="DEADc_DDX49"/>
    <property type="match status" value="1"/>
</dbReference>